<reference evidence="2" key="1">
    <citation type="submission" date="2019-07" db="EMBL/GenBank/DDBJ databases">
        <title>Bacillus alkalisoli sp. nov. isolated from saline soil.</title>
        <authorList>
            <person name="Sun J.-Q."/>
            <person name="Xu L."/>
        </authorList>
    </citation>
    <scope>NUCLEOTIDE SEQUENCE [LARGE SCALE GENOMIC DNA]</scope>
    <source>
        <strain evidence="2">M4U3P1</strain>
    </source>
</reference>
<name>A0A859FHT7_9BACI</name>
<evidence type="ECO:0000313" key="1">
    <source>
        <dbReference type="EMBL" id="QKS72641.1"/>
    </source>
</evidence>
<protein>
    <submittedName>
        <fullName evidence="1">Uncharacterized protein</fullName>
    </submittedName>
</protein>
<accession>A0A859FHT7</accession>
<dbReference type="Proteomes" id="UP000318138">
    <property type="component" value="Chromosome"/>
</dbReference>
<gene>
    <name evidence="1" type="ORF">FLK61_39185</name>
</gene>
<proteinExistence type="predicted"/>
<dbReference type="EMBL" id="CP041372">
    <property type="protein sequence ID" value="QKS72641.1"/>
    <property type="molecule type" value="Genomic_DNA"/>
</dbReference>
<dbReference type="AlphaFoldDB" id="A0A859FHT7"/>
<evidence type="ECO:0000313" key="2">
    <source>
        <dbReference type="Proteomes" id="UP000318138"/>
    </source>
</evidence>
<keyword evidence="2" id="KW-1185">Reference proteome</keyword>
<dbReference type="KEGG" id="psua:FLK61_39185"/>
<sequence length="77" mass="8979">MNPIILNTEQESAFSLMGARAIEAYVRNETVMIMFWENRSFSQAIGMIESINLQAQQILIDNMWISMELLLRVEKVR</sequence>
<dbReference type="RefSeq" id="WP_176010612.1">
    <property type="nucleotide sequence ID" value="NZ_CP041372.2"/>
</dbReference>
<organism evidence="1 2">
    <name type="scientific">Paenalkalicoccus suaedae</name>
    <dbReference type="NCBI Taxonomy" id="2592382"/>
    <lineage>
        <taxon>Bacteria</taxon>
        <taxon>Bacillati</taxon>
        <taxon>Bacillota</taxon>
        <taxon>Bacilli</taxon>
        <taxon>Bacillales</taxon>
        <taxon>Bacillaceae</taxon>
        <taxon>Paenalkalicoccus</taxon>
    </lineage>
</organism>